<dbReference type="InterPro" id="IPR027417">
    <property type="entry name" value="P-loop_NTPase"/>
</dbReference>
<organism evidence="2 3">
    <name type="scientific">Azohydromonas lata</name>
    <dbReference type="NCBI Taxonomy" id="45677"/>
    <lineage>
        <taxon>Bacteria</taxon>
        <taxon>Pseudomonadati</taxon>
        <taxon>Pseudomonadota</taxon>
        <taxon>Betaproteobacteria</taxon>
        <taxon>Burkholderiales</taxon>
        <taxon>Sphaerotilaceae</taxon>
        <taxon>Azohydromonas</taxon>
    </lineage>
</organism>
<feature type="domain" description="ABC transporter" evidence="1">
    <location>
        <begin position="13"/>
        <end position="128"/>
    </location>
</feature>
<dbReference type="PANTHER" id="PTHR43514">
    <property type="entry name" value="ABC TRANSPORTER I FAMILY MEMBER 10"/>
    <property type="match status" value="1"/>
</dbReference>
<sequence>MQAMTDHSLPAGLVAVVGDEGTGKTRHLRQLTGQTQGPPLDTLNPDAVWLDLSLPCLDDRTPDKVWDTLRTRCPRWNAALLQELVEALKLQPHLAKNLSMLSTGTRRKVALAGLLATQATVTCLDQPYAALDMGSIRVVREFLLAHADHPTRTWVVADYEADENLPWRHIIRLGAA</sequence>
<keyword evidence="2" id="KW-0547">Nucleotide-binding</keyword>
<evidence type="ECO:0000259" key="1">
    <source>
        <dbReference type="Pfam" id="PF00005"/>
    </source>
</evidence>
<dbReference type="SUPFAM" id="SSF52540">
    <property type="entry name" value="P-loop containing nucleoside triphosphate hydrolases"/>
    <property type="match status" value="1"/>
</dbReference>
<dbReference type="Proteomes" id="UP001293718">
    <property type="component" value="Unassembled WGS sequence"/>
</dbReference>
<dbReference type="Pfam" id="PF00005">
    <property type="entry name" value="ABC_tran"/>
    <property type="match status" value="1"/>
</dbReference>
<gene>
    <name evidence="2" type="ORF">SM757_24290</name>
</gene>
<keyword evidence="2" id="KW-0067">ATP-binding</keyword>
<reference evidence="2 3" key="1">
    <citation type="submission" date="2023-11" db="EMBL/GenBank/DDBJ databases">
        <title>Draft genome of Azohydromonas lata strain H1 (DSM1123), a polyhydroxyalkanoate producer.</title>
        <authorList>
            <person name="Traversa D."/>
            <person name="D'Addabbo P."/>
            <person name="Pazzani C."/>
            <person name="Manzari C."/>
            <person name="Chiara M."/>
            <person name="Scrascia M."/>
        </authorList>
    </citation>
    <scope>NUCLEOTIDE SEQUENCE [LARGE SCALE GENOMIC DNA]</scope>
    <source>
        <strain evidence="2 3">H1</strain>
    </source>
</reference>
<proteinExistence type="predicted"/>
<protein>
    <submittedName>
        <fullName evidence="2">ATP-binding cassette domain-containing protein</fullName>
    </submittedName>
</protein>
<accession>A0ABU5ILC5</accession>
<keyword evidence="3" id="KW-1185">Reference proteome</keyword>
<dbReference type="RefSeq" id="WP_322467372.1">
    <property type="nucleotide sequence ID" value="NZ_JAXOJX010000049.1"/>
</dbReference>
<dbReference type="Gene3D" id="3.40.50.300">
    <property type="entry name" value="P-loop containing nucleotide triphosphate hydrolases"/>
    <property type="match status" value="1"/>
</dbReference>
<dbReference type="PANTHER" id="PTHR43514:SF4">
    <property type="entry name" value="ABC TRANSPORTER I FAMILY MEMBER 10"/>
    <property type="match status" value="1"/>
</dbReference>
<comment type="caution">
    <text evidence="2">The sequence shown here is derived from an EMBL/GenBank/DDBJ whole genome shotgun (WGS) entry which is preliminary data.</text>
</comment>
<evidence type="ECO:0000313" key="3">
    <source>
        <dbReference type="Proteomes" id="UP001293718"/>
    </source>
</evidence>
<dbReference type="InterPro" id="IPR050334">
    <property type="entry name" value="Molybdenum_import_ModC"/>
</dbReference>
<evidence type="ECO:0000313" key="2">
    <source>
        <dbReference type="EMBL" id="MDZ5459703.1"/>
    </source>
</evidence>
<dbReference type="EMBL" id="JAXOJX010000049">
    <property type="protein sequence ID" value="MDZ5459703.1"/>
    <property type="molecule type" value="Genomic_DNA"/>
</dbReference>
<dbReference type="GO" id="GO:0005524">
    <property type="term" value="F:ATP binding"/>
    <property type="evidence" value="ECO:0007669"/>
    <property type="project" value="UniProtKB-KW"/>
</dbReference>
<dbReference type="InterPro" id="IPR003439">
    <property type="entry name" value="ABC_transporter-like_ATP-bd"/>
</dbReference>
<name>A0ABU5ILC5_9BURK</name>